<proteinExistence type="inferred from homology"/>
<evidence type="ECO:0000256" key="3">
    <source>
        <dbReference type="PIRSR" id="PIRSR004848-1"/>
    </source>
</evidence>
<comment type="function">
    <text evidence="2">Pyridoxal 5'-phosphate (PLP)-binding protein, which is involved in PLP homeostasis.</text>
</comment>
<dbReference type="InterPro" id="IPR029066">
    <property type="entry name" value="PLP-binding_barrel"/>
</dbReference>
<dbReference type="KEGG" id="vcw:GJQ55_00860"/>
<dbReference type="Pfam" id="PF01168">
    <property type="entry name" value="Ala_racemase_N"/>
    <property type="match status" value="1"/>
</dbReference>
<evidence type="ECO:0000256" key="1">
    <source>
        <dbReference type="ARBA" id="ARBA00022898"/>
    </source>
</evidence>
<accession>A0A9X7UVZ9</accession>
<dbReference type="RefSeq" id="WP_228345623.1">
    <property type="nucleotide sequence ID" value="NZ_CP046056.1"/>
</dbReference>
<dbReference type="AlphaFoldDB" id="A0A9X7UVZ9"/>
<dbReference type="Proteomes" id="UP000596074">
    <property type="component" value="Chromosome"/>
</dbReference>
<gene>
    <name evidence="6" type="ORF">GJQ55_00860</name>
</gene>
<protein>
    <recommendedName>
        <fullName evidence="2">Pyridoxal phosphate homeostasis protein</fullName>
        <shortName evidence="2">PLP homeostasis protein</shortName>
    </recommendedName>
</protein>
<keyword evidence="1 2" id="KW-0663">Pyridoxal phosphate</keyword>
<dbReference type="CDD" id="cd06824">
    <property type="entry name" value="PLPDE_III_Yggs_like"/>
    <property type="match status" value="1"/>
</dbReference>
<evidence type="ECO:0000313" key="7">
    <source>
        <dbReference type="Proteomes" id="UP000596074"/>
    </source>
</evidence>
<evidence type="ECO:0000256" key="4">
    <source>
        <dbReference type="RuleBase" id="RU004514"/>
    </source>
</evidence>
<dbReference type="NCBIfam" id="TIGR00044">
    <property type="entry name" value="YggS family pyridoxal phosphate-dependent enzyme"/>
    <property type="match status" value="1"/>
</dbReference>
<dbReference type="InterPro" id="IPR001608">
    <property type="entry name" value="Ala_racemase_N"/>
</dbReference>
<dbReference type="PANTHER" id="PTHR10146:SF14">
    <property type="entry name" value="PYRIDOXAL PHOSPHATE HOMEOSTASIS PROTEIN"/>
    <property type="match status" value="1"/>
</dbReference>
<dbReference type="PANTHER" id="PTHR10146">
    <property type="entry name" value="PROLINE SYNTHETASE CO-TRANSCRIBED BACTERIAL HOMOLOG PROTEIN"/>
    <property type="match status" value="1"/>
</dbReference>
<name>A0A9X7UVZ9_9GAMM</name>
<dbReference type="EMBL" id="CP046056">
    <property type="protein sequence ID" value="QQD23110.1"/>
    <property type="molecule type" value="Genomic_DNA"/>
</dbReference>
<reference evidence="6 7" key="1">
    <citation type="submission" date="2019-11" db="EMBL/GenBank/DDBJ databases">
        <title>Venatorbacter sp. nov. a predator of Campylobacter and other Gram-negative bacteria.</title>
        <authorList>
            <person name="Saeedi A."/>
            <person name="Cummings N.J."/>
            <person name="Connerton I.F."/>
            <person name="Connerton P.L."/>
        </authorList>
    </citation>
    <scope>NUCLEOTIDE SEQUENCE [LARGE SCALE GENOMIC DNA]</scope>
    <source>
        <strain evidence="6">XL5</strain>
    </source>
</reference>
<keyword evidence="7" id="KW-1185">Reference proteome</keyword>
<comment type="similarity">
    <text evidence="2 4">Belongs to the pyridoxal phosphate-binding protein YggS/PROSC family.</text>
</comment>
<feature type="domain" description="Alanine racemase N-terminal" evidence="5">
    <location>
        <begin position="8"/>
        <end position="227"/>
    </location>
</feature>
<evidence type="ECO:0000313" key="6">
    <source>
        <dbReference type="EMBL" id="QQD23110.1"/>
    </source>
</evidence>
<evidence type="ECO:0000259" key="5">
    <source>
        <dbReference type="Pfam" id="PF01168"/>
    </source>
</evidence>
<dbReference type="FunFam" id="3.20.20.10:FF:000018">
    <property type="entry name" value="Pyridoxal phosphate homeostasis protein"/>
    <property type="match status" value="1"/>
</dbReference>
<dbReference type="PROSITE" id="PS01211">
    <property type="entry name" value="UPF0001"/>
    <property type="match status" value="1"/>
</dbReference>
<dbReference type="SUPFAM" id="SSF51419">
    <property type="entry name" value="PLP-binding barrel"/>
    <property type="match status" value="1"/>
</dbReference>
<dbReference type="GO" id="GO:0030170">
    <property type="term" value="F:pyridoxal phosphate binding"/>
    <property type="evidence" value="ECO:0007669"/>
    <property type="project" value="UniProtKB-UniRule"/>
</dbReference>
<feature type="modified residue" description="N6-(pyridoxal phosphate)lysine" evidence="2 3">
    <location>
        <position position="36"/>
    </location>
</feature>
<dbReference type="InterPro" id="IPR011078">
    <property type="entry name" value="PyrdxlP_homeostasis"/>
</dbReference>
<evidence type="ECO:0000256" key="2">
    <source>
        <dbReference type="HAMAP-Rule" id="MF_02087"/>
    </source>
</evidence>
<dbReference type="PIRSF" id="PIRSF004848">
    <property type="entry name" value="YBL036c_PLPDEIII"/>
    <property type="match status" value="1"/>
</dbReference>
<comment type="cofactor">
    <cofactor evidence="3">
        <name>pyridoxal 5'-phosphate</name>
        <dbReference type="ChEBI" id="CHEBI:597326"/>
    </cofactor>
</comment>
<sequence length="234" mass="26130">MPSTEQNYQAVQQRLQQACRNHQRDPASVRLLAVSKTKPAAQVEAVYRLGQRAFGENYVQDGLEKITALAHLSDIEWHFIGPLQSNKSRLVAGHFHWVETVDRDKIARRLSEQRPDTMPDLNILVQVNISREAQKAGVLPEQALDFARTVAALPRLQLRGLMCIAEAEADQAVLAAQFAQMRTLFEQLQQEFPLVDTLSMGMSADLELAIACGSTEIRIGTDIFGARDYPDAPH</sequence>
<dbReference type="HAMAP" id="MF_02087">
    <property type="entry name" value="PLP_homeostasis"/>
    <property type="match status" value="1"/>
</dbReference>
<organism evidence="6 7">
    <name type="scientific">Venatoribacter cucullus</name>
    <dbReference type="NCBI Taxonomy" id="2661630"/>
    <lineage>
        <taxon>Bacteria</taxon>
        <taxon>Pseudomonadati</taxon>
        <taxon>Pseudomonadota</taxon>
        <taxon>Gammaproteobacteria</taxon>
        <taxon>Oceanospirillales</taxon>
        <taxon>Oceanospirillaceae</taxon>
        <taxon>Venatoribacter</taxon>
    </lineage>
</organism>
<dbReference type="Gene3D" id="3.20.20.10">
    <property type="entry name" value="Alanine racemase"/>
    <property type="match status" value="1"/>
</dbReference>